<accession>A0A0D0D560</accession>
<organism evidence="1 2">
    <name type="scientific">Paxillus rubicundulus Ve08.2h10</name>
    <dbReference type="NCBI Taxonomy" id="930991"/>
    <lineage>
        <taxon>Eukaryota</taxon>
        <taxon>Fungi</taxon>
        <taxon>Dikarya</taxon>
        <taxon>Basidiomycota</taxon>
        <taxon>Agaricomycotina</taxon>
        <taxon>Agaricomycetes</taxon>
        <taxon>Agaricomycetidae</taxon>
        <taxon>Boletales</taxon>
        <taxon>Paxilineae</taxon>
        <taxon>Paxillaceae</taxon>
        <taxon>Paxillus</taxon>
    </lineage>
</organism>
<reference evidence="1 2" key="1">
    <citation type="submission" date="2014-04" db="EMBL/GenBank/DDBJ databases">
        <authorList>
            <consortium name="DOE Joint Genome Institute"/>
            <person name="Kuo A."/>
            <person name="Kohler A."/>
            <person name="Jargeat P."/>
            <person name="Nagy L.G."/>
            <person name="Floudas D."/>
            <person name="Copeland A."/>
            <person name="Barry K.W."/>
            <person name="Cichocki N."/>
            <person name="Veneault-Fourrey C."/>
            <person name="LaButti K."/>
            <person name="Lindquist E.A."/>
            <person name="Lipzen A."/>
            <person name="Lundell T."/>
            <person name="Morin E."/>
            <person name="Murat C."/>
            <person name="Sun H."/>
            <person name="Tunlid A."/>
            <person name="Henrissat B."/>
            <person name="Grigoriev I.V."/>
            <person name="Hibbett D.S."/>
            <person name="Martin F."/>
            <person name="Nordberg H.P."/>
            <person name="Cantor M.N."/>
            <person name="Hua S.X."/>
        </authorList>
    </citation>
    <scope>NUCLEOTIDE SEQUENCE [LARGE SCALE GENOMIC DNA]</scope>
    <source>
        <strain evidence="1 2">Ve08.2h10</strain>
    </source>
</reference>
<dbReference type="EMBL" id="KN825350">
    <property type="protein sequence ID" value="KIK91762.1"/>
    <property type="molecule type" value="Genomic_DNA"/>
</dbReference>
<dbReference type="Proteomes" id="UP000054538">
    <property type="component" value="Unassembled WGS sequence"/>
</dbReference>
<dbReference type="AlphaFoldDB" id="A0A0D0D560"/>
<dbReference type="HOGENOM" id="CLU_2528160_0_0_1"/>
<evidence type="ECO:0000313" key="2">
    <source>
        <dbReference type="Proteomes" id="UP000054538"/>
    </source>
</evidence>
<name>A0A0D0D560_9AGAM</name>
<sequence length="84" mass="8440">MSALPLTTPGQRGGTPILTVSHVSSCAASGNSGILHPHSHAASDNGGVLHLQAHAGSDNGHMGSHAASSKQCSYLTVDYGSSKY</sequence>
<dbReference type="InParanoid" id="A0A0D0D560"/>
<keyword evidence="2" id="KW-1185">Reference proteome</keyword>
<protein>
    <submittedName>
        <fullName evidence="1">Uncharacterized protein</fullName>
    </submittedName>
</protein>
<evidence type="ECO:0000313" key="1">
    <source>
        <dbReference type="EMBL" id="KIK91762.1"/>
    </source>
</evidence>
<gene>
    <name evidence="1" type="ORF">PAXRUDRAFT_13610</name>
</gene>
<proteinExistence type="predicted"/>
<reference evidence="2" key="2">
    <citation type="submission" date="2015-01" db="EMBL/GenBank/DDBJ databases">
        <title>Evolutionary Origins and Diversification of the Mycorrhizal Mutualists.</title>
        <authorList>
            <consortium name="DOE Joint Genome Institute"/>
            <consortium name="Mycorrhizal Genomics Consortium"/>
            <person name="Kohler A."/>
            <person name="Kuo A."/>
            <person name="Nagy L.G."/>
            <person name="Floudas D."/>
            <person name="Copeland A."/>
            <person name="Barry K.W."/>
            <person name="Cichocki N."/>
            <person name="Veneault-Fourrey C."/>
            <person name="LaButti K."/>
            <person name="Lindquist E.A."/>
            <person name="Lipzen A."/>
            <person name="Lundell T."/>
            <person name="Morin E."/>
            <person name="Murat C."/>
            <person name="Riley R."/>
            <person name="Ohm R."/>
            <person name="Sun H."/>
            <person name="Tunlid A."/>
            <person name="Henrissat B."/>
            <person name="Grigoriev I.V."/>
            <person name="Hibbett D.S."/>
            <person name="Martin F."/>
        </authorList>
    </citation>
    <scope>NUCLEOTIDE SEQUENCE [LARGE SCALE GENOMIC DNA]</scope>
    <source>
        <strain evidence="2">Ve08.2h10</strain>
    </source>
</reference>